<dbReference type="KEGG" id="ess:ATZ33_00910"/>
<keyword evidence="1" id="KW-1133">Transmembrane helix</keyword>
<dbReference type="PANTHER" id="PTHR40076:SF1">
    <property type="entry name" value="MEMBRANE PROTEIN"/>
    <property type="match status" value="1"/>
</dbReference>
<protein>
    <recommendedName>
        <fullName evidence="6">DUF975 family protein</fullName>
    </recommendedName>
</protein>
<keyword evidence="4" id="KW-1185">Reference proteome</keyword>
<evidence type="ECO:0000313" key="3">
    <source>
        <dbReference type="EMBL" id="OJG92697.1"/>
    </source>
</evidence>
<dbReference type="InterPro" id="IPR010380">
    <property type="entry name" value="DUF975"/>
</dbReference>
<reference evidence="2 4" key="2">
    <citation type="submission" date="2015-12" db="EMBL/GenBank/DDBJ databases">
        <authorList>
            <person name="Lauer A."/>
            <person name="Humrighouse B."/>
            <person name="Loparev V."/>
            <person name="Shewmaker P.L."/>
            <person name="Whitney A.M."/>
            <person name="McLaughlin R.W."/>
        </authorList>
    </citation>
    <scope>NUCLEOTIDE SEQUENCE [LARGE SCALE GENOMIC DNA]</scope>
    <source>
        <strain evidence="2 4">LMG 23085</strain>
    </source>
</reference>
<dbReference type="EMBL" id="JXLC01000004">
    <property type="protein sequence ID" value="OJG92697.1"/>
    <property type="molecule type" value="Genomic_DNA"/>
</dbReference>
<keyword evidence="1" id="KW-0812">Transmembrane</keyword>
<sequence>MIRSELKKKAQSHLHGYYGNWSLLAIIPSAALFIYFFFIVVLFQAPISTQDQSNEYKSWQDDYSEKSNRHNNEYQKGYDDGYFEGYDEGYDKGFYEEDSYDEDDYRGKNLDSLSHKAAITPLKNTTRTVTYTQTTTIDSNFGGFFAFLFGILLLLVTILYRGMVQWAAIDNVEGRKFSLKTIFVAFIKENGKRTVIANLLVVLYTFLWSLLFIIPGVIKQLSYGMTNYLLKKDPELTPKAAMALSQELMQGYKLEYLIFSYSFILWQFATTFSFGLAGMYVIPYYGVSEVLFFDQIIAEKHYLFSQEKEAGFEDF</sequence>
<evidence type="ECO:0000256" key="1">
    <source>
        <dbReference type="SAM" id="Phobius"/>
    </source>
</evidence>
<dbReference type="OrthoDB" id="9784844at2"/>
<reference evidence="3 5" key="1">
    <citation type="submission" date="2014-12" db="EMBL/GenBank/DDBJ databases">
        <title>Draft genome sequences of 29 type strains of Enterococci.</title>
        <authorList>
            <person name="Zhong Z."/>
            <person name="Sun Z."/>
            <person name="Liu W."/>
            <person name="Zhang W."/>
            <person name="Zhang H."/>
        </authorList>
    </citation>
    <scope>NUCLEOTIDE SEQUENCE [LARGE SCALE GENOMIC DNA]</scope>
    <source>
        <strain evidence="3 5">DSM 22801</strain>
    </source>
</reference>
<evidence type="ECO:0008006" key="6">
    <source>
        <dbReference type="Google" id="ProtNLM"/>
    </source>
</evidence>
<proteinExistence type="predicted"/>
<dbReference type="RefSeq" id="WP_071876701.1">
    <property type="nucleotide sequence ID" value="NZ_JXLC01000004.1"/>
</dbReference>
<feature type="transmembrane region" description="Helical" evidence="1">
    <location>
        <begin position="258"/>
        <end position="282"/>
    </location>
</feature>
<accession>A0A0S3K6X9</accession>
<keyword evidence="1" id="KW-0472">Membrane</keyword>
<dbReference type="Pfam" id="PF06161">
    <property type="entry name" value="DUF975"/>
    <property type="match status" value="1"/>
</dbReference>
<feature type="transmembrane region" description="Helical" evidence="1">
    <location>
        <begin position="141"/>
        <end position="160"/>
    </location>
</feature>
<feature type="transmembrane region" description="Helical" evidence="1">
    <location>
        <begin position="195"/>
        <end position="218"/>
    </location>
</feature>
<evidence type="ECO:0000313" key="5">
    <source>
        <dbReference type="Proteomes" id="UP000183039"/>
    </source>
</evidence>
<gene>
    <name evidence="2" type="ORF">ATZ33_00910</name>
    <name evidence="3" type="ORF">RV15_GL002642</name>
</gene>
<dbReference type="AlphaFoldDB" id="A0A0S3K6X9"/>
<dbReference type="Proteomes" id="UP000183039">
    <property type="component" value="Unassembled WGS sequence"/>
</dbReference>
<organism evidence="3 5">
    <name type="scientific">Enterococcus silesiacus</name>
    <dbReference type="NCBI Taxonomy" id="332949"/>
    <lineage>
        <taxon>Bacteria</taxon>
        <taxon>Bacillati</taxon>
        <taxon>Bacillota</taxon>
        <taxon>Bacilli</taxon>
        <taxon>Lactobacillales</taxon>
        <taxon>Enterococcaceae</taxon>
        <taxon>Enterococcus</taxon>
    </lineage>
</organism>
<dbReference type="EMBL" id="CP013614">
    <property type="protein sequence ID" value="ALR99991.1"/>
    <property type="molecule type" value="Genomic_DNA"/>
</dbReference>
<evidence type="ECO:0000313" key="4">
    <source>
        <dbReference type="Proteomes" id="UP000065511"/>
    </source>
</evidence>
<name>A0A0S3K6X9_9ENTE</name>
<dbReference type="PANTHER" id="PTHR40076">
    <property type="entry name" value="MEMBRANE PROTEIN-RELATED"/>
    <property type="match status" value="1"/>
</dbReference>
<evidence type="ECO:0000313" key="2">
    <source>
        <dbReference type="EMBL" id="ALR99991.1"/>
    </source>
</evidence>
<dbReference type="Proteomes" id="UP000065511">
    <property type="component" value="Chromosome"/>
</dbReference>
<feature type="transmembrane region" description="Helical" evidence="1">
    <location>
        <begin position="21"/>
        <end position="43"/>
    </location>
</feature>